<proteinExistence type="predicted"/>
<dbReference type="InterPro" id="IPR014001">
    <property type="entry name" value="Helicase_ATP-bd"/>
</dbReference>
<dbReference type="Proteomes" id="UP000027037">
    <property type="component" value="Unassembled WGS sequence"/>
</dbReference>
<reference evidence="5 6" key="1">
    <citation type="journal article" date="2014" name="Antonie Van Leeuwenhoek">
        <title>Hyphomonas beringensis sp. nov. and Hyphomonas chukchiensis sp. nov., isolated from surface seawater of the Bering Sea and Chukchi Sea.</title>
        <authorList>
            <person name="Li C."/>
            <person name="Lai Q."/>
            <person name="Li G."/>
            <person name="Dong C."/>
            <person name="Wang J."/>
            <person name="Liao Y."/>
            <person name="Shao Z."/>
        </authorList>
    </citation>
    <scope>NUCLEOTIDE SEQUENCE [LARGE SCALE GENOMIC DNA]</scope>
    <source>
        <strain evidence="5 6">25B14_1</strain>
    </source>
</reference>
<feature type="domain" description="Helicase ATP-binding" evidence="3">
    <location>
        <begin position="32"/>
        <end position="214"/>
    </location>
</feature>
<dbReference type="eggNOG" id="COG1201">
    <property type="taxonomic scope" value="Bacteria"/>
</dbReference>
<dbReference type="PANTHER" id="PTHR47962:SF5">
    <property type="entry name" value="ATP-DEPENDENT HELICASE LHR-RELATED"/>
    <property type="match status" value="1"/>
</dbReference>
<dbReference type="InterPro" id="IPR001650">
    <property type="entry name" value="Helicase_C-like"/>
</dbReference>
<keyword evidence="6" id="KW-1185">Reference proteome</keyword>
<dbReference type="STRING" id="1280946.HY29_17705"/>
<dbReference type="AlphaFoldDB" id="A0A062U609"/>
<comment type="caution">
    <text evidence="5">The sequence shown here is derived from an EMBL/GenBank/DDBJ whole genome shotgun (WGS) entry which is preliminary data.</text>
</comment>
<dbReference type="PATRIC" id="fig|1280946.3.peg.2822"/>
<dbReference type="SMART" id="SM00487">
    <property type="entry name" value="DEXDc"/>
    <property type="match status" value="1"/>
</dbReference>
<keyword evidence="2" id="KW-0067">ATP-binding</keyword>
<protein>
    <recommendedName>
        <fullName evidence="7">ATP-dependent helicase</fullName>
    </recommendedName>
</protein>
<dbReference type="CDD" id="cd17922">
    <property type="entry name" value="DEXHc_LHR-like"/>
    <property type="match status" value="1"/>
</dbReference>
<evidence type="ECO:0000313" key="6">
    <source>
        <dbReference type="Proteomes" id="UP000027037"/>
    </source>
</evidence>
<dbReference type="Pfam" id="PF00270">
    <property type="entry name" value="DEAD"/>
    <property type="match status" value="1"/>
</dbReference>
<evidence type="ECO:0000256" key="1">
    <source>
        <dbReference type="ARBA" id="ARBA00022741"/>
    </source>
</evidence>
<dbReference type="InterPro" id="IPR011545">
    <property type="entry name" value="DEAD/DEAH_box_helicase_dom"/>
</dbReference>
<dbReference type="PROSITE" id="PS51192">
    <property type="entry name" value="HELICASE_ATP_BIND_1"/>
    <property type="match status" value="1"/>
</dbReference>
<keyword evidence="1" id="KW-0547">Nucleotide-binding</keyword>
<dbReference type="PANTHER" id="PTHR47962">
    <property type="entry name" value="ATP-DEPENDENT HELICASE LHR-RELATED-RELATED"/>
    <property type="match status" value="1"/>
</dbReference>
<dbReference type="InterPro" id="IPR052511">
    <property type="entry name" value="ATP-dep_Helicase"/>
</dbReference>
<dbReference type="InterPro" id="IPR027417">
    <property type="entry name" value="P-loop_NTPase"/>
</dbReference>
<evidence type="ECO:0000259" key="4">
    <source>
        <dbReference type="PROSITE" id="PS51194"/>
    </source>
</evidence>
<dbReference type="SUPFAM" id="SSF52540">
    <property type="entry name" value="P-loop containing nucleoside triphosphate hydrolases"/>
    <property type="match status" value="1"/>
</dbReference>
<evidence type="ECO:0000313" key="5">
    <source>
        <dbReference type="EMBL" id="KCZ53158.1"/>
    </source>
</evidence>
<dbReference type="GO" id="GO:0005524">
    <property type="term" value="F:ATP binding"/>
    <property type="evidence" value="ECO:0007669"/>
    <property type="project" value="UniProtKB-KW"/>
</dbReference>
<dbReference type="Pfam" id="PF00271">
    <property type="entry name" value="Helicase_C"/>
    <property type="match status" value="1"/>
</dbReference>
<dbReference type="SMART" id="SM00490">
    <property type="entry name" value="HELICc"/>
    <property type="match status" value="1"/>
</dbReference>
<gene>
    <name evidence="5" type="ORF">HY29_17705</name>
</gene>
<feature type="domain" description="Helicase C-terminal" evidence="4">
    <location>
        <begin position="248"/>
        <end position="404"/>
    </location>
</feature>
<dbReference type="Gene3D" id="3.40.50.300">
    <property type="entry name" value="P-loop containing nucleotide triphosphate hydrolases"/>
    <property type="match status" value="2"/>
</dbReference>
<evidence type="ECO:0000256" key="2">
    <source>
        <dbReference type="ARBA" id="ARBA00022840"/>
    </source>
</evidence>
<dbReference type="GO" id="GO:0016887">
    <property type="term" value="F:ATP hydrolysis activity"/>
    <property type="evidence" value="ECO:0007669"/>
    <property type="project" value="TreeGrafter"/>
</dbReference>
<dbReference type="GO" id="GO:0003677">
    <property type="term" value="F:DNA binding"/>
    <property type="evidence" value="ECO:0007669"/>
    <property type="project" value="TreeGrafter"/>
</dbReference>
<dbReference type="EMBL" id="AWFF01000060">
    <property type="protein sequence ID" value="KCZ53158.1"/>
    <property type="molecule type" value="Genomic_DNA"/>
</dbReference>
<accession>A0A062U609</accession>
<sequence>MTAFDKLARPVQKWIRNKGWRELRDIQARSTEIVLGSNKDLIVSASTAGGKTEAAFLPLISQVLDGDMGASQGFSIVYIGPLKALINDQTRRLQDICTETEIQITPWHGDISSSIKAKAEKSPSGILLVTPESLEALFIHKGASIPHLFGGAKAIVIDELHTFLDTERGVHLRSLMARLELAISRPIRRIGLSATLGNINLARGYLRPNAPADVETVVAEGGDSELLLQLRGYLASGDNEEDAADASIASHLFESLRGSNNLIFAGSRGRVEEFADRLRTLCEESHLPQEFYPHHASLSKEHREFVEHRLKDETLPTSAVCTSTLELGIDIGDVVCVAQIGPPFTVAALRQRLGRSGRREGQPATLRQYAIEAAVDADSHFSDRLRLGLVRSIAMIELLLQGWCEAPRPEALQLSTLVHQILSIIAERGGASAKRLYMTLCEKGPFSAVDPKTFVAVLRQLGSPETAIIEQIDDGFLLLGRTGEKLVQHYSFYAVFNTPEEYRIIHDGKQLGTLPVNQILAPKLTLIFSGRRWEIIEVDDLDKAIMVKPARAGRPPIFGGDAGNIDDQVIEEMRQVYECDTVPRYLDQRAIQLLSEARSSFRNLGFQTKQIVPLGESRTALAVWCGSVKAGTLALALRSEGFKVEQYDGFLEVDGKDVDFSVSDSLSRISNGDVRDLFSDTTNLMFEKFHPYLSAELLQLDALSSRLDCDALPEIADTLNSGSESESGL</sequence>
<dbReference type="PROSITE" id="PS51194">
    <property type="entry name" value="HELICASE_CTER"/>
    <property type="match status" value="1"/>
</dbReference>
<name>A0A062U609_9PROT</name>
<organism evidence="5 6">
    <name type="scientific">Hyphomonas beringensis</name>
    <dbReference type="NCBI Taxonomy" id="1280946"/>
    <lineage>
        <taxon>Bacteria</taxon>
        <taxon>Pseudomonadati</taxon>
        <taxon>Pseudomonadota</taxon>
        <taxon>Alphaproteobacteria</taxon>
        <taxon>Hyphomonadales</taxon>
        <taxon>Hyphomonadaceae</taxon>
        <taxon>Hyphomonas</taxon>
    </lineage>
</organism>
<evidence type="ECO:0008006" key="7">
    <source>
        <dbReference type="Google" id="ProtNLM"/>
    </source>
</evidence>
<evidence type="ECO:0000259" key="3">
    <source>
        <dbReference type="PROSITE" id="PS51192"/>
    </source>
</evidence>